<gene>
    <name evidence="4" type="ORF">K461DRAFT_225243</name>
</gene>
<protein>
    <submittedName>
        <fullName evidence="4">Flavo protein</fullName>
    </submittedName>
</protein>
<evidence type="ECO:0000313" key="4">
    <source>
        <dbReference type="EMBL" id="KAF2153123.1"/>
    </source>
</evidence>
<organism evidence="4 5">
    <name type="scientific">Myriangium duriaei CBS 260.36</name>
    <dbReference type="NCBI Taxonomy" id="1168546"/>
    <lineage>
        <taxon>Eukaryota</taxon>
        <taxon>Fungi</taxon>
        <taxon>Dikarya</taxon>
        <taxon>Ascomycota</taxon>
        <taxon>Pezizomycotina</taxon>
        <taxon>Dothideomycetes</taxon>
        <taxon>Dothideomycetidae</taxon>
        <taxon>Myriangiales</taxon>
        <taxon>Myriangiaceae</taxon>
        <taxon>Myriangium</taxon>
    </lineage>
</organism>
<dbReference type="Gene3D" id="3.40.50.1950">
    <property type="entry name" value="Flavin prenyltransferase-like"/>
    <property type="match status" value="1"/>
</dbReference>
<evidence type="ECO:0000256" key="1">
    <source>
        <dbReference type="ARBA" id="ARBA00022993"/>
    </source>
</evidence>
<dbReference type="GO" id="GO:0004633">
    <property type="term" value="F:phosphopantothenoylcysteine decarboxylase activity"/>
    <property type="evidence" value="ECO:0007669"/>
    <property type="project" value="TreeGrafter"/>
</dbReference>
<dbReference type="GO" id="GO:0071513">
    <property type="term" value="C:phosphopantothenoylcysteine decarboxylase complex"/>
    <property type="evidence" value="ECO:0007669"/>
    <property type="project" value="TreeGrafter"/>
</dbReference>
<reference evidence="4" key="1">
    <citation type="journal article" date="2020" name="Stud. Mycol.">
        <title>101 Dothideomycetes genomes: a test case for predicting lifestyles and emergence of pathogens.</title>
        <authorList>
            <person name="Haridas S."/>
            <person name="Albert R."/>
            <person name="Binder M."/>
            <person name="Bloem J."/>
            <person name="Labutti K."/>
            <person name="Salamov A."/>
            <person name="Andreopoulos B."/>
            <person name="Baker S."/>
            <person name="Barry K."/>
            <person name="Bills G."/>
            <person name="Bluhm B."/>
            <person name="Cannon C."/>
            <person name="Castanera R."/>
            <person name="Culley D."/>
            <person name="Daum C."/>
            <person name="Ezra D."/>
            <person name="Gonzalez J."/>
            <person name="Henrissat B."/>
            <person name="Kuo A."/>
            <person name="Liang C."/>
            <person name="Lipzen A."/>
            <person name="Lutzoni F."/>
            <person name="Magnuson J."/>
            <person name="Mondo S."/>
            <person name="Nolan M."/>
            <person name="Ohm R."/>
            <person name="Pangilinan J."/>
            <person name="Park H.-J."/>
            <person name="Ramirez L."/>
            <person name="Alfaro M."/>
            <person name="Sun H."/>
            <person name="Tritt A."/>
            <person name="Yoshinaga Y."/>
            <person name="Zwiers L.-H."/>
            <person name="Turgeon B."/>
            <person name="Goodwin S."/>
            <person name="Spatafora J."/>
            <person name="Crous P."/>
            <person name="Grigoriev I."/>
        </authorList>
    </citation>
    <scope>NUCLEOTIDE SEQUENCE</scope>
    <source>
        <strain evidence="4">CBS 260.36</strain>
    </source>
</reference>
<dbReference type="InterPro" id="IPR003382">
    <property type="entry name" value="Flavoprotein"/>
</dbReference>
<feature type="domain" description="Flavoprotein" evidence="3">
    <location>
        <begin position="24"/>
        <end position="237"/>
    </location>
</feature>
<dbReference type="PANTHER" id="PTHR14359:SF6">
    <property type="entry name" value="PHOSPHOPANTOTHENOYLCYSTEINE DECARBOXYLASE"/>
    <property type="match status" value="1"/>
</dbReference>
<name>A0A9P4J655_9PEZI</name>
<dbReference type="AlphaFoldDB" id="A0A9P4J655"/>
<keyword evidence="5" id="KW-1185">Reference proteome</keyword>
<accession>A0A9P4J655</accession>
<dbReference type="GO" id="GO:0010181">
    <property type="term" value="F:FMN binding"/>
    <property type="evidence" value="ECO:0007669"/>
    <property type="project" value="TreeGrafter"/>
</dbReference>
<keyword evidence="1" id="KW-0173">Coenzyme A biosynthesis</keyword>
<comment type="similarity">
    <text evidence="2">Belongs to the HFCD (homooligomeric flavin containing Cys decarboxylase) superfamily.</text>
</comment>
<dbReference type="SUPFAM" id="SSF52507">
    <property type="entry name" value="Homo-oligomeric flavin-containing Cys decarboxylases, HFCD"/>
    <property type="match status" value="1"/>
</dbReference>
<dbReference type="Proteomes" id="UP000799439">
    <property type="component" value="Unassembled WGS sequence"/>
</dbReference>
<dbReference type="Pfam" id="PF02441">
    <property type="entry name" value="Flavoprotein"/>
    <property type="match status" value="1"/>
</dbReference>
<dbReference type="EMBL" id="ML996085">
    <property type="protein sequence ID" value="KAF2153123.1"/>
    <property type="molecule type" value="Genomic_DNA"/>
</dbReference>
<evidence type="ECO:0000256" key="2">
    <source>
        <dbReference type="ARBA" id="ARBA00038350"/>
    </source>
</evidence>
<dbReference type="PANTHER" id="PTHR14359">
    <property type="entry name" value="HOMO-OLIGOMERIC FLAVIN CONTAINING CYS DECARBOXYLASE FAMILY"/>
    <property type="match status" value="1"/>
</dbReference>
<evidence type="ECO:0000313" key="5">
    <source>
        <dbReference type="Proteomes" id="UP000799439"/>
    </source>
</evidence>
<dbReference type="GO" id="GO:0015937">
    <property type="term" value="P:coenzyme A biosynthetic process"/>
    <property type="evidence" value="ECO:0007669"/>
    <property type="project" value="UniProtKB-KW"/>
</dbReference>
<proteinExistence type="inferred from homology"/>
<evidence type="ECO:0000259" key="3">
    <source>
        <dbReference type="Pfam" id="PF02441"/>
    </source>
</evidence>
<sequence length="251" mass="27219">MATSSTTPDNHFRASDHLSDSKLHLLIASTGSVATIKLPQILHAFSHHPNLSIRLLLTTSATKFLASQSPEQPPLDSLLSIPNVDALHLDPDEWHPAWTRGAPILHIELRRWADAMLIAPLSANSLAKIANGMADNLITSVVRAWDSTGLIDGVREGAETTRTAGGKKRLFVAPAMNTAMWLHPVTGRQMGVLEEWSEENGGWITVLKPVEKELACGDVGGGAMMEWSSIVEVVEQALGLKRHSRLNGDLI</sequence>
<comment type="caution">
    <text evidence="4">The sequence shown here is derived from an EMBL/GenBank/DDBJ whole genome shotgun (WGS) entry which is preliminary data.</text>
</comment>
<dbReference type="InterPro" id="IPR036551">
    <property type="entry name" value="Flavin_trans-like"/>
</dbReference>
<dbReference type="OrthoDB" id="1532798at2759"/>